<keyword evidence="3" id="KW-1185">Reference proteome</keyword>
<dbReference type="InterPro" id="IPR006578">
    <property type="entry name" value="MADF-dom"/>
</dbReference>
<sequence length="104" mass="12131">MGPDTDCEVIDDVMDNHGDLENKNKMDAKHLKVAMTKTDSYKKLTHAQCLRVIHAVEENPQIWNMRDDGYKDIQAKNTLWAEMEKSMEFLRRDHGMNLVIHFNA</sequence>
<organism evidence="2 3">
    <name type="scientific">Caenorhabditis japonica</name>
    <dbReference type="NCBI Taxonomy" id="281687"/>
    <lineage>
        <taxon>Eukaryota</taxon>
        <taxon>Metazoa</taxon>
        <taxon>Ecdysozoa</taxon>
        <taxon>Nematoda</taxon>
        <taxon>Chromadorea</taxon>
        <taxon>Rhabditida</taxon>
        <taxon>Rhabditina</taxon>
        <taxon>Rhabditomorpha</taxon>
        <taxon>Rhabditoidea</taxon>
        <taxon>Rhabditidae</taxon>
        <taxon>Peloderinae</taxon>
        <taxon>Caenorhabditis</taxon>
    </lineage>
</organism>
<dbReference type="AlphaFoldDB" id="A0A8R1E9A2"/>
<evidence type="ECO:0000313" key="2">
    <source>
        <dbReference type="EnsemblMetazoa" id="CJA28562.1"/>
    </source>
</evidence>
<dbReference type="Proteomes" id="UP000005237">
    <property type="component" value="Unassembled WGS sequence"/>
</dbReference>
<dbReference type="Pfam" id="PF10545">
    <property type="entry name" value="MADF_DNA_bdg"/>
    <property type="match status" value="1"/>
</dbReference>
<evidence type="ECO:0000313" key="3">
    <source>
        <dbReference type="Proteomes" id="UP000005237"/>
    </source>
</evidence>
<dbReference type="EnsemblMetazoa" id="CJA28562.1">
    <property type="protein sequence ID" value="CJA28562.1"/>
    <property type="gene ID" value="WBGene00184136"/>
</dbReference>
<feature type="domain" description="MADF" evidence="1">
    <location>
        <begin position="53"/>
        <end position="88"/>
    </location>
</feature>
<reference evidence="2" key="2">
    <citation type="submission" date="2022-06" db="UniProtKB">
        <authorList>
            <consortium name="EnsemblMetazoa"/>
        </authorList>
    </citation>
    <scope>IDENTIFICATION</scope>
    <source>
        <strain evidence="2">DF5081</strain>
    </source>
</reference>
<name>A0A8R1E9A2_CAEJA</name>
<accession>A0A8R1E9A2</accession>
<reference evidence="3" key="1">
    <citation type="submission" date="2010-08" db="EMBL/GenBank/DDBJ databases">
        <authorList>
            <consortium name="Caenorhabditis japonica Sequencing Consortium"/>
            <person name="Wilson R.K."/>
        </authorList>
    </citation>
    <scope>NUCLEOTIDE SEQUENCE [LARGE SCALE GENOMIC DNA]</scope>
    <source>
        <strain evidence="3">DF5081</strain>
    </source>
</reference>
<evidence type="ECO:0000259" key="1">
    <source>
        <dbReference type="Pfam" id="PF10545"/>
    </source>
</evidence>
<proteinExistence type="predicted"/>
<protein>
    <submittedName>
        <fullName evidence="2">MADF domain-containing protein</fullName>
    </submittedName>
</protein>